<dbReference type="PANTHER" id="PTHR15032:SF4">
    <property type="entry name" value="N-ACYL-PHOSPHATIDYLETHANOLAMINE-HYDROLYZING PHOSPHOLIPASE D"/>
    <property type="match status" value="1"/>
</dbReference>
<dbReference type="EMBL" id="BSOA01000012">
    <property type="protein sequence ID" value="GLQ87728.1"/>
    <property type="molecule type" value="Genomic_DNA"/>
</dbReference>
<dbReference type="Gene3D" id="3.60.15.10">
    <property type="entry name" value="Ribonuclease Z/Hydroxyacylglutathione hydrolase-like"/>
    <property type="match status" value="1"/>
</dbReference>
<name>A0ABQ5X9I3_9GAMM</name>
<dbReference type="RefSeq" id="WP_284331176.1">
    <property type="nucleotide sequence ID" value="NZ_BSOA01000012.1"/>
</dbReference>
<dbReference type="PANTHER" id="PTHR15032">
    <property type="entry name" value="N-ACYL-PHOSPHATIDYLETHANOLAMINE-HYDROLYZING PHOSPHOLIPASE D"/>
    <property type="match status" value="1"/>
</dbReference>
<sequence length="552" mass="62418">MNASLLEQVHNAQASAGPAPTTRRMQAVYLKQDTKLEPLVSCWYAWGHLISPAQRALNIAFRQIPMLRSFVANPGVHESASKNPALYGGTFLELGRKDVPAAQALLKHMLHKDAAAIRFAEEYVKLDRVMQKCNTGLSLDHLYQTLPEPLAGLTEVAYDMNNHPAPRIIEELLYGTALDLDADQKISFCTTRDEARNFFLNTPRLDGMERMSVPISFDDKRLDLLALSRVDAVPVDELASALNVQEGDRDRFEAYFTTQAPQRNRPSYEGDDVRVRYFGHACVLLQTRRVSILIDPFVTWDQDEAGSRLTFHDLPDFIDYVFLTHNHQDHFCPETLLQLRKRIGCILVPRNNPYNISDPSMHLALRRLGFPHVQIMDPMGSVNVVDGAITSLPFYGEHADLSISSKHAMHISLKGRSFLFVADSDGKDPVLYRRIAARLGKIDHLFIGMECDGAPLTWLYNPYLSNPIGRKEDESRRLSGSDAEHAWSIAKEIGCKTAHVYALGQEPWLKYVAGLQYTEESKQIVESNEFVQRCREHGIQSERLHGCKTMEF</sequence>
<dbReference type="SUPFAM" id="SSF56281">
    <property type="entry name" value="Metallo-hydrolase/oxidoreductase"/>
    <property type="match status" value="1"/>
</dbReference>
<gene>
    <name evidence="2" type="ORF">GCM10007898_12960</name>
</gene>
<keyword evidence="3" id="KW-1185">Reference proteome</keyword>
<comment type="caution">
    <text evidence="2">The sequence shown here is derived from an EMBL/GenBank/DDBJ whole genome shotgun (WGS) entry which is preliminary data.</text>
</comment>
<feature type="domain" description="Diiron non-heme beta-hydroxylase N-terminal" evidence="1">
    <location>
        <begin position="29"/>
        <end position="259"/>
    </location>
</feature>
<evidence type="ECO:0000259" key="1">
    <source>
        <dbReference type="Pfam" id="PF18456"/>
    </source>
</evidence>
<organism evidence="2 3">
    <name type="scientific">Dyella flagellata</name>
    <dbReference type="NCBI Taxonomy" id="1867833"/>
    <lineage>
        <taxon>Bacteria</taxon>
        <taxon>Pseudomonadati</taxon>
        <taxon>Pseudomonadota</taxon>
        <taxon>Gammaproteobacteria</taxon>
        <taxon>Lysobacterales</taxon>
        <taxon>Rhodanobacteraceae</taxon>
        <taxon>Dyella</taxon>
    </lineage>
</organism>
<evidence type="ECO:0000313" key="3">
    <source>
        <dbReference type="Proteomes" id="UP001156627"/>
    </source>
</evidence>
<dbReference type="Pfam" id="PF18456">
    <property type="entry name" value="CmlA_N"/>
    <property type="match status" value="1"/>
</dbReference>
<protein>
    <recommendedName>
        <fullName evidence="1">Diiron non-heme beta-hydroxylase N-terminal domain-containing protein</fullName>
    </recommendedName>
</protein>
<dbReference type="Pfam" id="PF13483">
    <property type="entry name" value="Lactamase_B_3"/>
    <property type="match status" value="1"/>
</dbReference>
<dbReference type="InterPro" id="IPR041141">
    <property type="entry name" value="CmlA_N"/>
</dbReference>
<dbReference type="InterPro" id="IPR036866">
    <property type="entry name" value="RibonucZ/Hydroxyglut_hydro"/>
</dbReference>
<accession>A0ABQ5X9I3</accession>
<evidence type="ECO:0000313" key="2">
    <source>
        <dbReference type="EMBL" id="GLQ87728.1"/>
    </source>
</evidence>
<proteinExistence type="predicted"/>
<reference evidence="3" key="1">
    <citation type="journal article" date="2019" name="Int. J. Syst. Evol. Microbiol.">
        <title>The Global Catalogue of Microorganisms (GCM) 10K type strain sequencing project: providing services to taxonomists for standard genome sequencing and annotation.</title>
        <authorList>
            <consortium name="The Broad Institute Genomics Platform"/>
            <consortium name="The Broad Institute Genome Sequencing Center for Infectious Disease"/>
            <person name="Wu L."/>
            <person name="Ma J."/>
        </authorList>
    </citation>
    <scope>NUCLEOTIDE SEQUENCE [LARGE SCALE GENOMIC DNA]</scope>
    <source>
        <strain evidence="3">NBRC 111981</strain>
    </source>
</reference>
<dbReference type="Proteomes" id="UP001156627">
    <property type="component" value="Unassembled WGS sequence"/>
</dbReference>